<dbReference type="Proteomes" id="UP000311382">
    <property type="component" value="Unassembled WGS sequence"/>
</dbReference>
<gene>
    <name evidence="2" type="ORF">DMC30DRAFT_230368</name>
</gene>
<dbReference type="SUPFAM" id="SSF53613">
    <property type="entry name" value="Ribokinase-like"/>
    <property type="match status" value="1"/>
</dbReference>
<dbReference type="GO" id="GO:0016301">
    <property type="term" value="F:kinase activity"/>
    <property type="evidence" value="ECO:0007669"/>
    <property type="project" value="UniProtKB-KW"/>
</dbReference>
<evidence type="ECO:0000313" key="3">
    <source>
        <dbReference type="Proteomes" id="UP000311382"/>
    </source>
</evidence>
<protein>
    <submittedName>
        <fullName evidence="2">Ribokinase-like protein</fullName>
    </submittedName>
</protein>
<evidence type="ECO:0000259" key="1">
    <source>
        <dbReference type="Pfam" id="PF00294"/>
    </source>
</evidence>
<dbReference type="OrthoDB" id="497927at2759"/>
<dbReference type="PANTHER" id="PTHR47098">
    <property type="entry name" value="PROTEIN MAK32"/>
    <property type="match status" value="1"/>
</dbReference>
<keyword evidence="2" id="KW-0808">Transferase</keyword>
<dbReference type="STRING" id="5288.A0A5C5FXL4"/>
<comment type="caution">
    <text evidence="2">The sequence shown here is derived from an EMBL/GenBank/DDBJ whole genome shotgun (WGS) entry which is preliminary data.</text>
</comment>
<evidence type="ECO:0000313" key="2">
    <source>
        <dbReference type="EMBL" id="TNY20902.1"/>
    </source>
</evidence>
<keyword evidence="3" id="KW-1185">Reference proteome</keyword>
<dbReference type="InterPro" id="IPR011611">
    <property type="entry name" value="PfkB_dom"/>
</dbReference>
<dbReference type="InterPro" id="IPR029056">
    <property type="entry name" value="Ribokinase-like"/>
</dbReference>
<dbReference type="PANTHER" id="PTHR47098:SF2">
    <property type="entry name" value="PROTEIN MAK32"/>
    <property type="match status" value="1"/>
</dbReference>
<dbReference type="EMBL" id="SOZI01000055">
    <property type="protein sequence ID" value="TNY20902.1"/>
    <property type="molecule type" value="Genomic_DNA"/>
</dbReference>
<feature type="domain" description="Carbohydrate kinase PfkB" evidence="1">
    <location>
        <begin position="118"/>
        <end position="297"/>
    </location>
</feature>
<name>A0A5C5FXL4_9BASI</name>
<sequence>MLLCMITLLGTVLLDEFCWLGSDGSDARPREVRLGGGGTYAAIGARVWTRDVRLVVDRGPDFPPEIQAQFDSLGAIWHYRDIATPTPRALNTFRPPSTAREFCYVTAPPGRSPEDLASDPTLASPTFVHLCCPPSSLEDLLPALSTLGRSPPQLIYEPIPFACVASSLPALRRVLPHVRVFSPNHEEAEALLALPEATSTIADTAAIEQLAQRFRDEGARDVVIRAGERGAFVLPEERRDGVWVKPYHSSSEGVKDTVGAGNSFLGGLMAGLAREDDLVEATRYASVSAGIVVESVGLPALTMGSDVDEEELWNGRSARARLNDMRR</sequence>
<organism evidence="2 3">
    <name type="scientific">Rhodotorula diobovata</name>
    <dbReference type="NCBI Taxonomy" id="5288"/>
    <lineage>
        <taxon>Eukaryota</taxon>
        <taxon>Fungi</taxon>
        <taxon>Dikarya</taxon>
        <taxon>Basidiomycota</taxon>
        <taxon>Pucciniomycotina</taxon>
        <taxon>Microbotryomycetes</taxon>
        <taxon>Sporidiobolales</taxon>
        <taxon>Sporidiobolaceae</taxon>
        <taxon>Rhodotorula</taxon>
    </lineage>
</organism>
<reference evidence="2 3" key="1">
    <citation type="submission" date="2019-03" db="EMBL/GenBank/DDBJ databases">
        <title>Rhodosporidium diobovatum UCD-FST 08-225 genome sequencing, assembly, and annotation.</title>
        <authorList>
            <person name="Fakankun I.U."/>
            <person name="Fristensky B."/>
            <person name="Levin D.B."/>
        </authorList>
    </citation>
    <scope>NUCLEOTIDE SEQUENCE [LARGE SCALE GENOMIC DNA]</scope>
    <source>
        <strain evidence="2 3">UCD-FST 08-225</strain>
    </source>
</reference>
<dbReference type="AlphaFoldDB" id="A0A5C5FXL4"/>
<accession>A0A5C5FXL4</accession>
<dbReference type="Gene3D" id="3.40.1190.20">
    <property type="match status" value="1"/>
</dbReference>
<proteinExistence type="predicted"/>
<keyword evidence="2" id="KW-0418">Kinase</keyword>
<dbReference type="Pfam" id="PF00294">
    <property type="entry name" value="PfkB"/>
    <property type="match status" value="1"/>
</dbReference>